<evidence type="ECO:0000313" key="2">
    <source>
        <dbReference type="EMBL" id="KNC50487.1"/>
    </source>
</evidence>
<keyword evidence="1" id="KW-1133">Transmembrane helix</keyword>
<dbReference type="RefSeq" id="XP_013762383.1">
    <property type="nucleotide sequence ID" value="XM_013906929.1"/>
</dbReference>
<feature type="transmembrane region" description="Helical" evidence="1">
    <location>
        <begin position="12"/>
        <end position="32"/>
    </location>
</feature>
<protein>
    <submittedName>
        <fullName evidence="2">Uncharacterized protein</fullName>
    </submittedName>
</protein>
<proteinExistence type="predicted"/>
<keyword evidence="1" id="KW-0812">Transmembrane</keyword>
<evidence type="ECO:0000256" key="1">
    <source>
        <dbReference type="SAM" id="Phobius"/>
    </source>
</evidence>
<keyword evidence="3" id="KW-1185">Reference proteome</keyword>
<gene>
    <name evidence="2" type="ORF">AMSG_00650</name>
</gene>
<keyword evidence="1" id="KW-0472">Membrane</keyword>
<dbReference type="EMBL" id="GL349435">
    <property type="protein sequence ID" value="KNC50487.1"/>
    <property type="molecule type" value="Genomic_DNA"/>
</dbReference>
<dbReference type="OrthoDB" id="411632at2759"/>
<name>A0A0L0DDS2_THETB</name>
<dbReference type="OMA" id="NTHYASP"/>
<dbReference type="InterPro" id="IPR011735">
    <property type="entry name" value="WlaTC/HtrL_glycosyltransf"/>
</dbReference>
<dbReference type="Proteomes" id="UP000054408">
    <property type="component" value="Unassembled WGS sequence"/>
</dbReference>
<accession>A0A0L0DDS2</accession>
<reference evidence="2 3" key="1">
    <citation type="submission" date="2010-05" db="EMBL/GenBank/DDBJ databases">
        <title>The Genome Sequence of Thecamonas trahens ATCC 50062.</title>
        <authorList>
            <consortium name="The Broad Institute Genome Sequencing Platform"/>
            <person name="Russ C."/>
            <person name="Cuomo C."/>
            <person name="Shea T."/>
            <person name="Young S.K."/>
            <person name="Zeng Q."/>
            <person name="Koehrsen M."/>
            <person name="Haas B."/>
            <person name="Borodovsky M."/>
            <person name="Guigo R."/>
            <person name="Alvarado L."/>
            <person name="Berlin A."/>
            <person name="Bochicchio J."/>
            <person name="Borenstein D."/>
            <person name="Chapman S."/>
            <person name="Chen Z."/>
            <person name="Freedman E."/>
            <person name="Gellesch M."/>
            <person name="Goldberg J."/>
            <person name="Griggs A."/>
            <person name="Gujja S."/>
            <person name="Heilman E."/>
            <person name="Heiman D."/>
            <person name="Hepburn T."/>
            <person name="Howarth C."/>
            <person name="Jen D."/>
            <person name="Larson L."/>
            <person name="Mehta T."/>
            <person name="Park D."/>
            <person name="Pearson M."/>
            <person name="Roberts A."/>
            <person name="Saif S."/>
            <person name="Shenoy N."/>
            <person name="Sisk P."/>
            <person name="Stolte C."/>
            <person name="Sykes S."/>
            <person name="Thomson T."/>
            <person name="Walk T."/>
            <person name="White J."/>
            <person name="Yandava C."/>
            <person name="Burger G."/>
            <person name="Gray M.W."/>
            <person name="Holland P.W.H."/>
            <person name="King N."/>
            <person name="Lang F.B.F."/>
            <person name="Roger A.J."/>
            <person name="Ruiz-Trillo I."/>
            <person name="Lander E."/>
            <person name="Nusbaum C."/>
        </authorList>
    </citation>
    <scope>NUCLEOTIDE SEQUENCE [LARGE SCALE GENOMIC DNA]</scope>
    <source>
        <strain evidence="2 3">ATCC 50062</strain>
    </source>
</reference>
<organism evidence="2 3">
    <name type="scientific">Thecamonas trahens ATCC 50062</name>
    <dbReference type="NCBI Taxonomy" id="461836"/>
    <lineage>
        <taxon>Eukaryota</taxon>
        <taxon>Apusozoa</taxon>
        <taxon>Apusomonadida</taxon>
        <taxon>Apusomonadidae</taxon>
        <taxon>Thecamonas</taxon>
    </lineage>
</organism>
<dbReference type="STRING" id="461836.A0A0L0DDS2"/>
<dbReference type="Pfam" id="PF09612">
    <property type="entry name" value="HtrL_YibB"/>
    <property type="match status" value="1"/>
</dbReference>
<evidence type="ECO:0000313" key="3">
    <source>
        <dbReference type="Proteomes" id="UP000054408"/>
    </source>
</evidence>
<dbReference type="GeneID" id="25560445"/>
<dbReference type="AlphaFoldDB" id="A0A0L0DDS2"/>
<sequence length="323" mass="35104">MLEGETGNAHAYTVAVGVVVVALLASLAGGPVHAPFEPCSVYAAAAPAVPRNIPQHITTLVTSYIALENAKHSIEEYREWMETMVCIASPLVVFADAASAEVIRGIREDCLDGADIVVNVVDGFADLYTAQWQEQLHAQAHEDPEAKIGHSAELYMIWNEKTAWLDEVARKNPFGTQYFAWIDIGYFRGPEYHTERAAFYKVAWPAASRTQVFDAGRVLVLGVAPVVPGSAECADADAVYGSFSKRGVGGGFIGGTAAAIARWRKAYYELMGRFLGEGRFVGKDQVTMAAVACWQPDVVEVVPACGGDWFYMASYLRELRLQG</sequence>